<evidence type="ECO:0000256" key="6">
    <source>
        <dbReference type="PIRNR" id="PIRNR000139"/>
    </source>
</evidence>
<dbReference type="PANTHER" id="PTHR32479:SF17">
    <property type="entry name" value="GLYCOLATE OXIDASE IRON-SULFUR SUBUNIT"/>
    <property type="match status" value="1"/>
</dbReference>
<protein>
    <recommendedName>
        <fullName evidence="6">Glycolate oxidase iron-sulfur subunit</fullName>
        <ecNumber evidence="6">1.1.99.14</ecNumber>
    </recommendedName>
</protein>
<evidence type="ECO:0000256" key="1">
    <source>
        <dbReference type="ARBA" id="ARBA00022485"/>
    </source>
</evidence>
<dbReference type="Pfam" id="PF02754">
    <property type="entry name" value="CCG"/>
    <property type="match status" value="2"/>
</dbReference>
<keyword evidence="2 6" id="KW-0479">Metal-binding</keyword>
<dbReference type="PIRSF" id="PIRSF000139">
    <property type="entry name" value="Glc_ox_4Fe-4S"/>
    <property type="match status" value="1"/>
</dbReference>
<evidence type="ECO:0000256" key="2">
    <source>
        <dbReference type="ARBA" id="ARBA00022723"/>
    </source>
</evidence>
<dbReference type="OrthoDB" id="9765258at2"/>
<dbReference type="PANTHER" id="PTHR32479">
    <property type="entry name" value="GLYCOLATE OXIDASE IRON-SULFUR SUBUNIT"/>
    <property type="match status" value="1"/>
</dbReference>
<evidence type="ECO:0000256" key="5">
    <source>
        <dbReference type="ARBA" id="ARBA00023014"/>
    </source>
</evidence>
<keyword evidence="3" id="KW-0677">Repeat</keyword>
<comment type="catalytic activity">
    <reaction evidence="6">
        <text>(R)-lactate + A = pyruvate + AH2</text>
        <dbReference type="Rhea" id="RHEA:15089"/>
        <dbReference type="ChEBI" id="CHEBI:13193"/>
        <dbReference type="ChEBI" id="CHEBI:15361"/>
        <dbReference type="ChEBI" id="CHEBI:16004"/>
        <dbReference type="ChEBI" id="CHEBI:17499"/>
    </reaction>
</comment>
<reference evidence="8 9" key="1">
    <citation type="submission" date="2018-03" db="EMBL/GenBank/DDBJ databases">
        <title>The draft genome of Zobellella taiwanensis JCM 13381.</title>
        <authorList>
            <person name="Liu L."/>
            <person name="Li L."/>
            <person name="Wang T."/>
            <person name="Zhang X."/>
            <person name="Liang L."/>
        </authorList>
    </citation>
    <scope>NUCLEOTIDE SEQUENCE [LARGE SCALE GENOMIC DNA]</scope>
    <source>
        <strain evidence="8 9">JCM 13381</strain>
    </source>
</reference>
<keyword evidence="9" id="KW-1185">Reference proteome</keyword>
<dbReference type="PROSITE" id="PS51379">
    <property type="entry name" value="4FE4S_FER_2"/>
    <property type="match status" value="2"/>
</dbReference>
<dbReference type="GO" id="GO:0046872">
    <property type="term" value="F:metal ion binding"/>
    <property type="evidence" value="ECO:0007669"/>
    <property type="project" value="UniProtKB-UniRule"/>
</dbReference>
<comment type="catalytic activity">
    <reaction evidence="6">
        <text>glycolate + A = glyoxylate + AH2</text>
        <dbReference type="Rhea" id="RHEA:21264"/>
        <dbReference type="ChEBI" id="CHEBI:13193"/>
        <dbReference type="ChEBI" id="CHEBI:17499"/>
        <dbReference type="ChEBI" id="CHEBI:29805"/>
        <dbReference type="ChEBI" id="CHEBI:36655"/>
        <dbReference type="EC" id="1.1.99.14"/>
    </reaction>
</comment>
<organism evidence="8 9">
    <name type="scientific">Zobellella taiwanensis</name>
    <dbReference type="NCBI Taxonomy" id="347535"/>
    <lineage>
        <taxon>Bacteria</taxon>
        <taxon>Pseudomonadati</taxon>
        <taxon>Pseudomonadota</taxon>
        <taxon>Gammaproteobacteria</taxon>
        <taxon>Aeromonadales</taxon>
        <taxon>Aeromonadaceae</taxon>
        <taxon>Zobellella</taxon>
    </lineage>
</organism>
<evidence type="ECO:0000259" key="7">
    <source>
        <dbReference type="PROSITE" id="PS51379"/>
    </source>
</evidence>
<sequence>MRTHIHVKYQNHPEIQEAESILRSCVHCGFCTATCPTYQELGDERDGPRGRIYLIKQLLESGEVSDKSRTHLDRCLSCRSCETTCPSGVQYGRLAEIGRGMVEEQLARPAGQRLLRWLLRKVLPYPSRFGALLALGRFARPLLPASLATKVPPSRSVRSWPARRHRRTMLVLAGCAQASATPNTNVAAARVLDRLGISLFAAPEAGCCGAVSYHLSAHEEGLGFMRRNIDAWWPHIEAGAEAIVISASGCGAMVREYGDKLREDPAYAHKAKRVSELARDLSEVLEGEDLSLLDLAGRGRKTAVHCPCTLQHALKLGGRVETILLNAGVELTPVRDGHLCCGSAGTYSVLQPELSQRLLTNKLAVLTEGNPEQIVTANVGCQLHLASRAEVPVKHWIELLEPED</sequence>
<dbReference type="InterPro" id="IPR004017">
    <property type="entry name" value="Cys_rich_dom"/>
</dbReference>
<keyword evidence="6" id="KW-0813">Transport</keyword>
<comment type="function">
    <text evidence="6">Component of a complex that catalyzes the oxidation of glycolate to glyoxylate.</text>
</comment>
<evidence type="ECO:0000256" key="4">
    <source>
        <dbReference type="ARBA" id="ARBA00023004"/>
    </source>
</evidence>
<dbReference type="InterPro" id="IPR012257">
    <property type="entry name" value="Glc_ox_4Fe-4S"/>
</dbReference>
<gene>
    <name evidence="8" type="ORF">C7I36_10305</name>
</gene>
<dbReference type="EC" id="1.1.99.14" evidence="6"/>
<dbReference type="EMBL" id="PXYH01000012">
    <property type="protein sequence ID" value="PSJ41519.1"/>
    <property type="molecule type" value="Genomic_DNA"/>
</dbReference>
<dbReference type="PROSITE" id="PS00198">
    <property type="entry name" value="4FE4S_FER_1"/>
    <property type="match status" value="1"/>
</dbReference>
<dbReference type="Proteomes" id="UP000242181">
    <property type="component" value="Unassembled WGS sequence"/>
</dbReference>
<keyword evidence="5 6" id="KW-0411">Iron-sulfur</keyword>
<comment type="cofactor">
    <cofactor evidence="6">
        <name>[4Fe-4S] cluster</name>
        <dbReference type="ChEBI" id="CHEBI:49883"/>
    </cofactor>
    <text evidence="6">Binds 2 [4Fe-4S] clusters.</text>
</comment>
<comment type="caution">
    <text evidence="8">The sequence shown here is derived from an EMBL/GenBank/DDBJ whole genome shotgun (WGS) entry which is preliminary data.</text>
</comment>
<dbReference type="InterPro" id="IPR017900">
    <property type="entry name" value="4Fe4S_Fe_S_CS"/>
</dbReference>
<dbReference type="GO" id="GO:0019154">
    <property type="term" value="F:glycolate dehydrogenase activity"/>
    <property type="evidence" value="ECO:0007669"/>
    <property type="project" value="UniProtKB-EC"/>
</dbReference>
<dbReference type="Pfam" id="PF13183">
    <property type="entry name" value="Fer4_8"/>
    <property type="match status" value="1"/>
</dbReference>
<feature type="domain" description="4Fe-4S ferredoxin-type" evidence="7">
    <location>
        <begin position="11"/>
        <end position="46"/>
    </location>
</feature>
<evidence type="ECO:0000256" key="3">
    <source>
        <dbReference type="ARBA" id="ARBA00022737"/>
    </source>
</evidence>
<dbReference type="RefSeq" id="WP_106453635.1">
    <property type="nucleotide sequence ID" value="NZ_PXYH01000012.1"/>
</dbReference>
<accession>A0A2P7QU88</accession>
<evidence type="ECO:0000313" key="9">
    <source>
        <dbReference type="Proteomes" id="UP000242181"/>
    </source>
</evidence>
<dbReference type="SUPFAM" id="SSF46548">
    <property type="entry name" value="alpha-helical ferredoxin"/>
    <property type="match status" value="1"/>
</dbReference>
<evidence type="ECO:0000313" key="8">
    <source>
        <dbReference type="EMBL" id="PSJ41519.1"/>
    </source>
</evidence>
<keyword evidence="6" id="KW-0249">Electron transport</keyword>
<dbReference type="InterPro" id="IPR009051">
    <property type="entry name" value="Helical_ferredxn"/>
</dbReference>
<keyword evidence="1 6" id="KW-0004">4Fe-4S</keyword>
<feature type="domain" description="4Fe-4S ferredoxin-type" evidence="7">
    <location>
        <begin position="66"/>
        <end position="89"/>
    </location>
</feature>
<dbReference type="NCBIfam" id="NF008434">
    <property type="entry name" value="PRK11274.1"/>
    <property type="match status" value="1"/>
</dbReference>
<dbReference type="AlphaFoldDB" id="A0A2P7QU88"/>
<proteinExistence type="predicted"/>
<keyword evidence="4 6" id="KW-0408">Iron</keyword>
<dbReference type="GO" id="GO:0051539">
    <property type="term" value="F:4 iron, 4 sulfur cluster binding"/>
    <property type="evidence" value="ECO:0007669"/>
    <property type="project" value="UniProtKB-UniRule"/>
</dbReference>
<dbReference type="Gene3D" id="1.10.1060.10">
    <property type="entry name" value="Alpha-helical ferredoxin"/>
    <property type="match status" value="1"/>
</dbReference>
<dbReference type="InterPro" id="IPR017896">
    <property type="entry name" value="4Fe4S_Fe-S-bd"/>
</dbReference>
<name>A0A2P7QU88_9GAMM</name>